<evidence type="ECO:0000256" key="6">
    <source>
        <dbReference type="ARBA" id="ARBA00023136"/>
    </source>
</evidence>
<dbReference type="Gene3D" id="1.10.3720.10">
    <property type="entry name" value="MetI-like"/>
    <property type="match status" value="1"/>
</dbReference>
<reference evidence="9 10" key="1">
    <citation type="submission" date="2013-04" db="EMBL/GenBank/DDBJ databases">
        <title>The Genome Sequence of Propionimicrobium lymphophilum ACS-093-V-SCH5.</title>
        <authorList>
            <consortium name="The Broad Institute Genomics Platform"/>
            <person name="Earl A."/>
            <person name="Ward D."/>
            <person name="Feldgarden M."/>
            <person name="Gevers D."/>
            <person name="Saerens B."/>
            <person name="Vaneechoutte M."/>
            <person name="Walker B."/>
            <person name="Young S."/>
            <person name="Zeng Q."/>
            <person name="Gargeya S."/>
            <person name="Fitzgerald M."/>
            <person name="Haas B."/>
            <person name="Abouelleil A."/>
            <person name="Allen A.W."/>
            <person name="Alvarado L."/>
            <person name="Arachchi H.M."/>
            <person name="Berlin A.M."/>
            <person name="Chapman S.B."/>
            <person name="Gainer-Dewar J."/>
            <person name="Goldberg J."/>
            <person name="Griggs A."/>
            <person name="Gujja S."/>
            <person name="Hansen M."/>
            <person name="Howarth C."/>
            <person name="Imamovic A."/>
            <person name="Ireland A."/>
            <person name="Larimer J."/>
            <person name="McCowan C."/>
            <person name="Murphy C."/>
            <person name="Pearson M."/>
            <person name="Poon T.W."/>
            <person name="Priest M."/>
            <person name="Roberts A."/>
            <person name="Saif S."/>
            <person name="Shea T."/>
            <person name="Sisk P."/>
            <person name="Sykes S."/>
            <person name="Wortman J."/>
            <person name="Nusbaum C."/>
            <person name="Birren B."/>
        </authorList>
    </citation>
    <scope>NUCLEOTIDE SEQUENCE [LARGE SCALE GENOMIC DNA]</scope>
    <source>
        <strain evidence="9 10">ACS-093-V-SCH5</strain>
    </source>
</reference>
<dbReference type="PANTHER" id="PTHR43386">
    <property type="entry name" value="OLIGOPEPTIDE TRANSPORT SYSTEM PERMEASE PROTEIN APPC"/>
    <property type="match status" value="1"/>
</dbReference>
<evidence type="ECO:0000256" key="4">
    <source>
        <dbReference type="ARBA" id="ARBA00022692"/>
    </source>
</evidence>
<dbReference type="PANTHER" id="PTHR43386:SF1">
    <property type="entry name" value="D,D-DIPEPTIDE TRANSPORT SYSTEM PERMEASE PROTEIN DDPC-RELATED"/>
    <property type="match status" value="1"/>
</dbReference>
<organism evidence="9 10">
    <name type="scientific">Propionimicrobium lymphophilum ACS-093-V-SCH5</name>
    <dbReference type="NCBI Taxonomy" id="883161"/>
    <lineage>
        <taxon>Bacteria</taxon>
        <taxon>Bacillati</taxon>
        <taxon>Actinomycetota</taxon>
        <taxon>Actinomycetes</taxon>
        <taxon>Propionibacteriales</taxon>
        <taxon>Propionibacteriaceae</taxon>
        <taxon>Propionimicrobium</taxon>
    </lineage>
</organism>
<keyword evidence="5 7" id="KW-1133">Transmembrane helix</keyword>
<accession>S2X220</accession>
<dbReference type="PROSITE" id="PS50928">
    <property type="entry name" value="ABC_TM1"/>
    <property type="match status" value="1"/>
</dbReference>
<feature type="transmembrane region" description="Helical" evidence="7">
    <location>
        <begin position="173"/>
        <end position="192"/>
    </location>
</feature>
<evidence type="ECO:0000256" key="5">
    <source>
        <dbReference type="ARBA" id="ARBA00022989"/>
    </source>
</evidence>
<gene>
    <name evidence="9" type="ORF">HMPREF9306_00099</name>
</gene>
<keyword evidence="6 7" id="KW-0472">Membrane</keyword>
<feature type="transmembrane region" description="Helical" evidence="7">
    <location>
        <begin position="199"/>
        <end position="216"/>
    </location>
</feature>
<comment type="similarity">
    <text evidence="7">Belongs to the binding-protein-dependent transport system permease family.</text>
</comment>
<feature type="transmembrane region" description="Helical" evidence="7">
    <location>
        <begin position="71"/>
        <end position="95"/>
    </location>
</feature>
<dbReference type="AlphaFoldDB" id="S2X220"/>
<feature type="transmembrane region" description="Helical" evidence="7">
    <location>
        <begin position="116"/>
        <end position="139"/>
    </location>
</feature>
<keyword evidence="10" id="KW-1185">Reference proteome</keyword>
<feature type="transmembrane region" description="Helical" evidence="7">
    <location>
        <begin position="236"/>
        <end position="253"/>
    </location>
</feature>
<evidence type="ECO:0000259" key="8">
    <source>
        <dbReference type="PROSITE" id="PS50928"/>
    </source>
</evidence>
<name>S2X220_9ACTN</name>
<dbReference type="HOGENOM" id="CLU_028518_1_1_11"/>
<evidence type="ECO:0000313" key="10">
    <source>
        <dbReference type="Proteomes" id="UP000014417"/>
    </source>
</evidence>
<dbReference type="STRING" id="883161.HMPREF9306_00099"/>
<protein>
    <recommendedName>
        <fullName evidence="8">ABC transmembrane type-1 domain-containing protein</fullName>
    </recommendedName>
</protein>
<dbReference type="EMBL" id="AGZR01000001">
    <property type="protein sequence ID" value="EPD34064.1"/>
    <property type="molecule type" value="Genomic_DNA"/>
</dbReference>
<keyword evidence="2 7" id="KW-0813">Transport</keyword>
<dbReference type="Pfam" id="PF00528">
    <property type="entry name" value="BPD_transp_1"/>
    <property type="match status" value="1"/>
</dbReference>
<evidence type="ECO:0000256" key="7">
    <source>
        <dbReference type="RuleBase" id="RU363032"/>
    </source>
</evidence>
<dbReference type="RefSeq" id="WP_016454960.1">
    <property type="nucleotide sequence ID" value="NZ_KE150269.1"/>
</dbReference>
<dbReference type="CDD" id="cd06261">
    <property type="entry name" value="TM_PBP2"/>
    <property type="match status" value="1"/>
</dbReference>
<dbReference type="InterPro" id="IPR035906">
    <property type="entry name" value="MetI-like_sf"/>
</dbReference>
<evidence type="ECO:0000313" key="9">
    <source>
        <dbReference type="EMBL" id="EPD34064.1"/>
    </source>
</evidence>
<feature type="domain" description="ABC transmembrane type-1" evidence="8">
    <location>
        <begin position="67"/>
        <end position="256"/>
    </location>
</feature>
<dbReference type="OrthoDB" id="8906042at2"/>
<dbReference type="SUPFAM" id="SSF161098">
    <property type="entry name" value="MetI-like"/>
    <property type="match status" value="1"/>
</dbReference>
<sequence length="275" mass="29844">MRGNRKLIISIAVLVLLAVMSIAAPLIAPLDPVETQMSLRNELPSAAHWLGTDSLGRDVASRVIYGGRGALSISFAATLISMVVGVFFGSVAGWFGKWADAGVQVLMSIFQGLPGLSIAIAIVGVLGASNLSIFIAMVLTGWSGVSRLVRSQVRSYKDRQFVDAARLYLPGSFYLVSRHVLPLAFPTLVVLAMNRMGRMILTISSLSFIGVGLQPPTPDWGVMVQDARQYFGVQPYALIAPALMMLLAAFFAIRLGEILRDRWDVYQNDEMQVGR</sequence>
<dbReference type="Proteomes" id="UP000014417">
    <property type="component" value="Unassembled WGS sequence"/>
</dbReference>
<dbReference type="InterPro" id="IPR050366">
    <property type="entry name" value="BP-dependent_transpt_permease"/>
</dbReference>
<dbReference type="InterPro" id="IPR000515">
    <property type="entry name" value="MetI-like"/>
</dbReference>
<proteinExistence type="inferred from homology"/>
<keyword evidence="4 7" id="KW-0812">Transmembrane</keyword>
<dbReference type="GO" id="GO:0055085">
    <property type="term" value="P:transmembrane transport"/>
    <property type="evidence" value="ECO:0007669"/>
    <property type="project" value="InterPro"/>
</dbReference>
<evidence type="ECO:0000256" key="1">
    <source>
        <dbReference type="ARBA" id="ARBA00004651"/>
    </source>
</evidence>
<dbReference type="PATRIC" id="fig|883161.3.peg.99"/>
<keyword evidence="3" id="KW-1003">Cell membrane</keyword>
<comment type="caution">
    <text evidence="9">The sequence shown here is derived from an EMBL/GenBank/DDBJ whole genome shotgun (WGS) entry which is preliminary data.</text>
</comment>
<evidence type="ECO:0000256" key="3">
    <source>
        <dbReference type="ARBA" id="ARBA00022475"/>
    </source>
</evidence>
<comment type="subcellular location">
    <subcellularLocation>
        <location evidence="1 7">Cell membrane</location>
        <topology evidence="1 7">Multi-pass membrane protein</topology>
    </subcellularLocation>
</comment>
<dbReference type="GO" id="GO:0005886">
    <property type="term" value="C:plasma membrane"/>
    <property type="evidence" value="ECO:0007669"/>
    <property type="project" value="UniProtKB-SubCell"/>
</dbReference>
<evidence type="ECO:0000256" key="2">
    <source>
        <dbReference type="ARBA" id="ARBA00022448"/>
    </source>
</evidence>